<keyword evidence="2" id="KW-0503">Monooxygenase</keyword>
<accession>A0ABW7ACF6</accession>
<dbReference type="InterPro" id="IPR001128">
    <property type="entry name" value="Cyt_P450"/>
</dbReference>
<name>A0ABW7ACF6_9ACTN</name>
<dbReference type="InterPro" id="IPR036396">
    <property type="entry name" value="Cyt_P450_sf"/>
</dbReference>
<evidence type="ECO:0000256" key="1">
    <source>
        <dbReference type="ARBA" id="ARBA00010617"/>
    </source>
</evidence>
<dbReference type="PANTHER" id="PTHR46696:SF6">
    <property type="entry name" value="P450, PUTATIVE (EUROFUNG)-RELATED"/>
    <property type="match status" value="1"/>
</dbReference>
<sequence length="396" mass="43289">MGVFEHYPFMPGPRGVPAGAYADRRDREPLGKVLLPSGDTVYLTTTYEDAVVVLSDPRFSRELGYPGAPRMFSGFTIAEAPGILTSMDPPEHTRLRRLLSGVFTPRQVNGWRPGLRALTSELIDTLPEEFDFLHDFAFPLPVRVICDVMGVPGIDAVRVRVWSDAMLSTSSLSEEDKLAAAMEFYAYIAEVIAAHRENPGDGLLASMIHARDGADRLSEDELVRNTLGLFLAGHETTGSVLARSILRLLDPPEGYDRLAAEPALVPSAVEELLRLEQPGDSPLIRVATEDVDLPSGTVRKGEGVIASFAGANFDPSIFPDPHAMDPHREATHLAFGRGPHYCLGANLARMELQEILGVLVRRLPRLTLSGLSGEVEWTAGSIMIRPTRLPVRKRPA</sequence>
<dbReference type="EMBL" id="JBICRM010000009">
    <property type="protein sequence ID" value="MFG1705025.1"/>
    <property type="molecule type" value="Genomic_DNA"/>
</dbReference>
<dbReference type="RefSeq" id="WP_393166624.1">
    <property type="nucleotide sequence ID" value="NZ_JBICRM010000009.1"/>
</dbReference>
<gene>
    <name evidence="3" type="ORF">ACFLIM_17695</name>
</gene>
<dbReference type="InterPro" id="IPR017972">
    <property type="entry name" value="Cyt_P450_CS"/>
</dbReference>
<dbReference type="SUPFAM" id="SSF48264">
    <property type="entry name" value="Cytochrome P450"/>
    <property type="match status" value="1"/>
</dbReference>
<dbReference type="PRINTS" id="PR00385">
    <property type="entry name" value="P450"/>
</dbReference>
<evidence type="ECO:0000256" key="2">
    <source>
        <dbReference type="RuleBase" id="RU000461"/>
    </source>
</evidence>
<comment type="similarity">
    <text evidence="1 2">Belongs to the cytochrome P450 family.</text>
</comment>
<dbReference type="Proteomes" id="UP001603978">
    <property type="component" value="Unassembled WGS sequence"/>
</dbReference>
<keyword evidence="2" id="KW-0479">Metal-binding</keyword>
<dbReference type="CDD" id="cd11031">
    <property type="entry name" value="Cyp158A-like"/>
    <property type="match status" value="1"/>
</dbReference>
<evidence type="ECO:0000313" key="4">
    <source>
        <dbReference type="Proteomes" id="UP001603978"/>
    </source>
</evidence>
<dbReference type="Pfam" id="PF00067">
    <property type="entry name" value="p450"/>
    <property type="match status" value="1"/>
</dbReference>
<reference evidence="3 4" key="1">
    <citation type="submission" date="2024-10" db="EMBL/GenBank/DDBJ databases">
        <authorList>
            <person name="Topkara A.R."/>
            <person name="Saygin H."/>
        </authorList>
    </citation>
    <scope>NUCLEOTIDE SEQUENCE [LARGE SCALE GENOMIC DNA]</scope>
    <source>
        <strain evidence="3 4">M3C6</strain>
    </source>
</reference>
<evidence type="ECO:0000313" key="3">
    <source>
        <dbReference type="EMBL" id="MFG1705025.1"/>
    </source>
</evidence>
<dbReference type="InterPro" id="IPR002397">
    <property type="entry name" value="Cyt_P450_B"/>
</dbReference>
<keyword evidence="2" id="KW-0349">Heme</keyword>
<dbReference type="Gene3D" id="1.10.630.10">
    <property type="entry name" value="Cytochrome P450"/>
    <property type="match status" value="1"/>
</dbReference>
<dbReference type="PANTHER" id="PTHR46696">
    <property type="entry name" value="P450, PUTATIVE (EUROFUNG)-RELATED"/>
    <property type="match status" value="1"/>
</dbReference>
<proteinExistence type="inferred from homology"/>
<dbReference type="PRINTS" id="PR00359">
    <property type="entry name" value="BP450"/>
</dbReference>
<keyword evidence="2" id="KW-0560">Oxidoreductase</keyword>
<comment type="caution">
    <text evidence="3">The sequence shown here is derived from an EMBL/GenBank/DDBJ whole genome shotgun (WGS) entry which is preliminary data.</text>
</comment>
<keyword evidence="4" id="KW-1185">Reference proteome</keyword>
<protein>
    <submittedName>
        <fullName evidence="3">Cytochrome P450</fullName>
    </submittedName>
</protein>
<dbReference type="PROSITE" id="PS00086">
    <property type="entry name" value="CYTOCHROME_P450"/>
    <property type="match status" value="1"/>
</dbReference>
<keyword evidence="2" id="KW-0408">Iron</keyword>
<organism evidence="3 4">
    <name type="scientific">Nonomuraea marmarensis</name>
    <dbReference type="NCBI Taxonomy" id="3351344"/>
    <lineage>
        <taxon>Bacteria</taxon>
        <taxon>Bacillati</taxon>
        <taxon>Actinomycetota</taxon>
        <taxon>Actinomycetes</taxon>
        <taxon>Streptosporangiales</taxon>
        <taxon>Streptosporangiaceae</taxon>
        <taxon>Nonomuraea</taxon>
    </lineage>
</organism>